<dbReference type="Proteomes" id="UP000555003">
    <property type="component" value="Unassembled WGS sequence"/>
</dbReference>
<keyword evidence="5" id="KW-1015">Disulfide bond</keyword>
<dbReference type="InterPro" id="IPR003154">
    <property type="entry name" value="S1/P1nuclease"/>
</dbReference>
<dbReference type="PANTHER" id="PTHR33146:SF26">
    <property type="entry name" value="ENDONUCLEASE 4"/>
    <property type="match status" value="1"/>
</dbReference>
<keyword evidence="2" id="KW-0479">Metal-binding</keyword>
<dbReference type="CDD" id="cd11010">
    <property type="entry name" value="S1-P1_nuclease"/>
    <property type="match status" value="1"/>
</dbReference>
<feature type="chain" id="PRO_5046146548" description="S1/P1 Nuclease" evidence="7">
    <location>
        <begin position="20"/>
        <end position="251"/>
    </location>
</feature>
<keyword evidence="6" id="KW-0325">Glycoprotein</keyword>
<accession>A0ABR6DRB6</accession>
<dbReference type="Gene3D" id="1.10.575.10">
    <property type="entry name" value="P1 Nuclease"/>
    <property type="match status" value="1"/>
</dbReference>
<organism evidence="8 9">
    <name type="scientific">Flavobacterium gossypii</name>
    <dbReference type="NCBI Taxonomy" id="1646119"/>
    <lineage>
        <taxon>Bacteria</taxon>
        <taxon>Pseudomonadati</taxon>
        <taxon>Bacteroidota</taxon>
        <taxon>Flavobacteriia</taxon>
        <taxon>Flavobacteriales</taxon>
        <taxon>Flavobacteriaceae</taxon>
        <taxon>Flavobacterium</taxon>
    </lineage>
</organism>
<evidence type="ECO:0000256" key="6">
    <source>
        <dbReference type="ARBA" id="ARBA00023180"/>
    </source>
</evidence>
<dbReference type="SUPFAM" id="SSF48537">
    <property type="entry name" value="Phospholipase C/P1 nuclease"/>
    <property type="match status" value="1"/>
</dbReference>
<evidence type="ECO:0000313" key="9">
    <source>
        <dbReference type="Proteomes" id="UP000555003"/>
    </source>
</evidence>
<sequence>MKKIIISAIFLLIALRSFSWGNKGHAMVAQVAFSYLDENTKKNVLAYLDGMSIEEAANWMDEIKGDKTLDHMRAYHYANFPKGTKAADREGSNIVHVLNNTIIELGAKDKLTREEIKTRILFLFHLIGDLHQPLHVGYSIDKGGNTVQLNYRSQGTNLHSFWDSGIISSQNITLADCLNSKIYTPQELKEIRIVNIVSWSEESRALLGQVYDYGHPKVKDKYVEESAKTIKLQIQKAGIRLAAILQLFFKE</sequence>
<evidence type="ECO:0000256" key="7">
    <source>
        <dbReference type="SAM" id="SignalP"/>
    </source>
</evidence>
<dbReference type="InterPro" id="IPR008947">
    <property type="entry name" value="PLipase_C/P1_nuclease_dom_sf"/>
</dbReference>
<feature type="signal peptide" evidence="7">
    <location>
        <begin position="1"/>
        <end position="19"/>
    </location>
</feature>
<keyword evidence="4" id="KW-0378">Hydrolase</keyword>
<protein>
    <recommendedName>
        <fullName evidence="10">S1/P1 Nuclease</fullName>
    </recommendedName>
</protein>
<gene>
    <name evidence="8" type="ORF">GGR22_002399</name>
</gene>
<dbReference type="Pfam" id="PF02265">
    <property type="entry name" value="S1-P1_nuclease"/>
    <property type="match status" value="1"/>
</dbReference>
<evidence type="ECO:0000256" key="1">
    <source>
        <dbReference type="ARBA" id="ARBA00022722"/>
    </source>
</evidence>
<keyword evidence="1" id="KW-0540">Nuclease</keyword>
<evidence type="ECO:0000256" key="3">
    <source>
        <dbReference type="ARBA" id="ARBA00022759"/>
    </source>
</evidence>
<comment type="caution">
    <text evidence="8">The sequence shown here is derived from an EMBL/GenBank/DDBJ whole genome shotgun (WGS) entry which is preliminary data.</text>
</comment>
<reference evidence="8 9" key="1">
    <citation type="submission" date="2020-08" db="EMBL/GenBank/DDBJ databases">
        <title>Genomic Encyclopedia of Type Strains, Phase IV (KMG-IV): sequencing the most valuable type-strain genomes for metagenomic binning, comparative biology and taxonomic classification.</title>
        <authorList>
            <person name="Goeker M."/>
        </authorList>
    </citation>
    <scope>NUCLEOTIDE SEQUENCE [LARGE SCALE GENOMIC DNA]</scope>
    <source>
        <strain evidence="8 9">DSM 100397</strain>
    </source>
</reference>
<dbReference type="EMBL" id="JACJIS010000002">
    <property type="protein sequence ID" value="MBA9074232.1"/>
    <property type="molecule type" value="Genomic_DNA"/>
</dbReference>
<keyword evidence="3" id="KW-0255">Endonuclease</keyword>
<evidence type="ECO:0000256" key="5">
    <source>
        <dbReference type="ARBA" id="ARBA00023157"/>
    </source>
</evidence>
<evidence type="ECO:0000256" key="2">
    <source>
        <dbReference type="ARBA" id="ARBA00022723"/>
    </source>
</evidence>
<name>A0ABR6DRB6_9FLAO</name>
<keyword evidence="9" id="KW-1185">Reference proteome</keyword>
<dbReference type="RefSeq" id="WP_182493817.1">
    <property type="nucleotide sequence ID" value="NZ_JACJIS010000002.1"/>
</dbReference>
<evidence type="ECO:0008006" key="10">
    <source>
        <dbReference type="Google" id="ProtNLM"/>
    </source>
</evidence>
<proteinExistence type="predicted"/>
<evidence type="ECO:0000256" key="4">
    <source>
        <dbReference type="ARBA" id="ARBA00022801"/>
    </source>
</evidence>
<evidence type="ECO:0000313" key="8">
    <source>
        <dbReference type="EMBL" id="MBA9074232.1"/>
    </source>
</evidence>
<keyword evidence="7" id="KW-0732">Signal</keyword>
<dbReference type="PANTHER" id="PTHR33146">
    <property type="entry name" value="ENDONUCLEASE 4"/>
    <property type="match status" value="1"/>
</dbReference>